<feature type="domain" description="Probable transposase IS891/IS1136/IS1341" evidence="7">
    <location>
        <begin position="170"/>
        <end position="285"/>
    </location>
</feature>
<gene>
    <name evidence="10" type="ORF">BK775_35460</name>
</gene>
<dbReference type="EMBL" id="NFEN01000235">
    <property type="protein sequence ID" value="OUA13961.1"/>
    <property type="molecule type" value="Genomic_DNA"/>
</dbReference>
<dbReference type="InterPro" id="IPR021027">
    <property type="entry name" value="Transposase_put_HTH"/>
</dbReference>
<dbReference type="AlphaFoldDB" id="A0A9X6Q679"/>
<evidence type="ECO:0000313" key="10">
    <source>
        <dbReference type="EMBL" id="OUA13961.1"/>
    </source>
</evidence>
<dbReference type="GO" id="GO:0003677">
    <property type="term" value="F:DNA binding"/>
    <property type="evidence" value="ECO:0007669"/>
    <property type="project" value="UniProtKB-KW"/>
</dbReference>
<evidence type="ECO:0000313" key="11">
    <source>
        <dbReference type="Proteomes" id="UP000195077"/>
    </source>
</evidence>
<evidence type="ECO:0000256" key="2">
    <source>
        <dbReference type="ARBA" id="ARBA00022578"/>
    </source>
</evidence>
<reference evidence="10 11" key="1">
    <citation type="submission" date="2016-10" db="EMBL/GenBank/DDBJ databases">
        <title>Comparative genomics of Bacillus thuringiensis reveals a path to pathogens against multiple invertebrate hosts.</title>
        <authorList>
            <person name="Zheng J."/>
            <person name="Gao Q."/>
            <person name="Liu H."/>
            <person name="Peng D."/>
            <person name="Ruan L."/>
            <person name="Sun M."/>
        </authorList>
    </citation>
    <scope>NUCLEOTIDE SEQUENCE [LARGE SCALE GENOMIC DNA]</scope>
    <source>
        <strain evidence="10">I13</strain>
    </source>
</reference>
<comment type="caution">
    <text evidence="10">The sequence shown here is derived from an EMBL/GenBank/DDBJ whole genome shotgun (WGS) entry which is preliminary data.</text>
</comment>
<evidence type="ECO:0000256" key="4">
    <source>
        <dbReference type="ARBA" id="ARBA00022833"/>
    </source>
</evidence>
<keyword evidence="2" id="KW-0815">Transposition</keyword>
<keyword evidence="6" id="KW-0233">DNA recombination</keyword>
<keyword evidence="3" id="KW-0479">Metal-binding</keyword>
<evidence type="ECO:0000259" key="8">
    <source>
        <dbReference type="Pfam" id="PF07282"/>
    </source>
</evidence>
<dbReference type="GO" id="GO:0046872">
    <property type="term" value="F:metal ion binding"/>
    <property type="evidence" value="ECO:0007669"/>
    <property type="project" value="UniProtKB-KW"/>
</dbReference>
<dbReference type="GO" id="GO:0032196">
    <property type="term" value="P:transposition"/>
    <property type="evidence" value="ECO:0007669"/>
    <property type="project" value="UniProtKB-KW"/>
</dbReference>
<keyword evidence="4" id="KW-0862">Zinc</keyword>
<evidence type="ECO:0000259" key="9">
    <source>
        <dbReference type="Pfam" id="PF12323"/>
    </source>
</evidence>
<dbReference type="GO" id="GO:0006310">
    <property type="term" value="P:DNA recombination"/>
    <property type="evidence" value="ECO:0007669"/>
    <property type="project" value="UniProtKB-KW"/>
</dbReference>
<protein>
    <submittedName>
        <fullName evidence="10">Transposase</fullName>
    </submittedName>
</protein>
<evidence type="ECO:0000256" key="3">
    <source>
        <dbReference type="ARBA" id="ARBA00022723"/>
    </source>
</evidence>
<name>A0A9X6Q679_BACTU</name>
<proteinExistence type="inferred from homology"/>
<feature type="domain" description="Transposase putative helix-turn-helix" evidence="9">
    <location>
        <begin position="1"/>
        <end position="45"/>
    </location>
</feature>
<evidence type="ECO:0000256" key="1">
    <source>
        <dbReference type="ARBA" id="ARBA00008761"/>
    </source>
</evidence>
<dbReference type="Pfam" id="PF12323">
    <property type="entry name" value="HTH_OrfB_IS605"/>
    <property type="match status" value="1"/>
</dbReference>
<dbReference type="NCBIfam" id="NF040570">
    <property type="entry name" value="guided_TnpB"/>
    <property type="match status" value="1"/>
</dbReference>
<comment type="similarity">
    <text evidence="1">In the C-terminal section; belongs to the transposase 35 family.</text>
</comment>
<dbReference type="InterPro" id="IPR001959">
    <property type="entry name" value="Transposase"/>
</dbReference>
<organism evidence="10 11">
    <name type="scientific">Bacillus thuringiensis</name>
    <dbReference type="NCBI Taxonomy" id="1428"/>
    <lineage>
        <taxon>Bacteria</taxon>
        <taxon>Bacillati</taxon>
        <taxon>Bacillota</taxon>
        <taxon>Bacilli</taxon>
        <taxon>Bacillales</taxon>
        <taxon>Bacillaceae</taxon>
        <taxon>Bacillus</taxon>
        <taxon>Bacillus cereus group</taxon>
    </lineage>
</organism>
<evidence type="ECO:0000256" key="5">
    <source>
        <dbReference type="ARBA" id="ARBA00023125"/>
    </source>
</evidence>
<evidence type="ECO:0000256" key="6">
    <source>
        <dbReference type="ARBA" id="ARBA00023172"/>
    </source>
</evidence>
<sequence length="376" mass="44001">MILAKKVRLIPTPEQEQVLRNHAGAARFAYNYCKRMSDRYYKLFGKSVSQLALQKRFTKIKKRKRYEWLKDINAQVPKQASKDFDTARKHSFKKYKNGYHTSYKSKKDLIQGFYANYERLVIGKKVVHIQSIGEVKTSQQLPRNKKPSNPRVTFDGRHWWISVGFQEDFESQELTNESIGVDVGLKELFVASNGMKERNINKDAKVKKLLKRKKSAQRDMSRRFKKGVKIQSAGYEKAKAEHLRLSRKIMNIRNNHIHQATAKLVKTKPMRIVVEDLSISNLLKNKKLSKALSFQKLNFFFQCWSYKCEKYGIAYEKADKWFASSKICSCCGVKYDHSVQPEGQWSIKIREWCCVSCNSHHDRDLNAAINLSRWVK</sequence>
<dbReference type="RefSeq" id="WP_021727855.1">
    <property type="nucleotide sequence ID" value="NZ_CP059975.1"/>
</dbReference>
<dbReference type="InterPro" id="IPR010095">
    <property type="entry name" value="Cas12f1-like_TNB"/>
</dbReference>
<feature type="domain" description="Cas12f1-like TNB" evidence="8">
    <location>
        <begin position="300"/>
        <end position="371"/>
    </location>
</feature>
<dbReference type="Pfam" id="PF07282">
    <property type="entry name" value="Cas12f1-like_TNB"/>
    <property type="match status" value="1"/>
</dbReference>
<keyword evidence="5" id="KW-0238">DNA-binding</keyword>
<dbReference type="Proteomes" id="UP000195077">
    <property type="component" value="Unassembled WGS sequence"/>
</dbReference>
<evidence type="ECO:0000259" key="7">
    <source>
        <dbReference type="Pfam" id="PF01385"/>
    </source>
</evidence>
<dbReference type="Pfam" id="PF01385">
    <property type="entry name" value="OrfB_IS605"/>
    <property type="match status" value="1"/>
</dbReference>
<accession>A0A9X6Q679</accession>